<name>A0A3B0VRJ2_9ZZZZ</name>
<keyword evidence="1" id="KW-0175">Coiled coil</keyword>
<sequence>MRNKSKLIILAIIVALVALPYWQIKHNSKFFAEGILSHLGDLGEWTHHSVDIALNGQVTLNQLTFRPTGYRQTIAIDSIQVHTDMKKLLFSGSQDLISHIPKTMTLSFRNAHVISAQSGDLQNAINRTNYWPMAASYLGAFGCGEGSGPSYSNPQWQQIFSSAPNFDMEISYSLVDDYHIDFNINIESPNNWFIVWSGTLIRPSDVERITFNETIVDTLYYYHSDQGFNQKRNSVCAAANRNSYSAYRLNSAEEIQKYLRVYVGQQMPDGLNNQYQRSLEEGMALNVIFELKEPKYLFEVAAMDQTEFYGQVNIEAAMGDNEYQKIQLTDIDFLDLDVDTLRAEMEAKQQQVERLEAEANKPKELLKTIITSIGKNVNEVRIIDWSQAVGQNIKIRTRRGRPIFGRLLAIDDKQLTIVSKYMRGNATITVMRKDVVRMSVSR</sequence>
<keyword evidence="2" id="KW-0812">Transmembrane</keyword>
<evidence type="ECO:0000313" key="3">
    <source>
        <dbReference type="EMBL" id="VAW46318.1"/>
    </source>
</evidence>
<feature type="coiled-coil region" evidence="1">
    <location>
        <begin position="331"/>
        <end position="365"/>
    </location>
</feature>
<organism evidence="3">
    <name type="scientific">hydrothermal vent metagenome</name>
    <dbReference type="NCBI Taxonomy" id="652676"/>
    <lineage>
        <taxon>unclassified sequences</taxon>
        <taxon>metagenomes</taxon>
        <taxon>ecological metagenomes</taxon>
    </lineage>
</organism>
<keyword evidence="2" id="KW-0472">Membrane</keyword>
<reference evidence="3" key="1">
    <citation type="submission" date="2018-06" db="EMBL/GenBank/DDBJ databases">
        <authorList>
            <person name="Zhirakovskaya E."/>
        </authorList>
    </citation>
    <scope>NUCLEOTIDE SEQUENCE</scope>
</reference>
<evidence type="ECO:0000256" key="1">
    <source>
        <dbReference type="SAM" id="Coils"/>
    </source>
</evidence>
<feature type="transmembrane region" description="Helical" evidence="2">
    <location>
        <begin position="7"/>
        <end position="24"/>
    </location>
</feature>
<keyword evidence="2" id="KW-1133">Transmembrane helix</keyword>
<proteinExistence type="predicted"/>
<gene>
    <name evidence="3" type="ORF">MNBD_GAMMA02-456</name>
</gene>
<dbReference type="EMBL" id="UOFA01000270">
    <property type="protein sequence ID" value="VAW46318.1"/>
    <property type="molecule type" value="Genomic_DNA"/>
</dbReference>
<protein>
    <submittedName>
        <fullName evidence="3">Uncharacterized protein</fullName>
    </submittedName>
</protein>
<dbReference type="AlphaFoldDB" id="A0A3B0VRJ2"/>
<accession>A0A3B0VRJ2</accession>
<evidence type="ECO:0000256" key="2">
    <source>
        <dbReference type="SAM" id="Phobius"/>
    </source>
</evidence>